<dbReference type="GO" id="GO:0006269">
    <property type="term" value="P:DNA replication, synthesis of primer"/>
    <property type="evidence" value="ECO:0007669"/>
    <property type="project" value="UniProtKB-KW"/>
</dbReference>
<evidence type="ECO:0000256" key="9">
    <source>
        <dbReference type="RuleBase" id="RU003514"/>
    </source>
</evidence>
<dbReference type="EMBL" id="CP001670">
    <property type="protein sequence ID" value="AFZ80622.1"/>
    <property type="molecule type" value="Genomic_DNA"/>
</dbReference>
<dbReference type="GO" id="GO:0046872">
    <property type="term" value="F:metal ion binding"/>
    <property type="evidence" value="ECO:0007669"/>
    <property type="project" value="UniProtKB-KW"/>
</dbReference>
<dbReference type="InterPro" id="IPR014052">
    <property type="entry name" value="DNA_primase_ssu_euk/arc"/>
</dbReference>
<dbReference type="NCBIfam" id="TIGR00335">
    <property type="entry name" value="primase_sml"/>
    <property type="match status" value="1"/>
</dbReference>
<keyword evidence="2 9" id="KW-0240">DNA-directed RNA polymerase</keyword>
<accession>L0AYF3</accession>
<dbReference type="SUPFAM" id="SSF56747">
    <property type="entry name" value="Prim-pol domain"/>
    <property type="match status" value="1"/>
</dbReference>
<evidence type="ECO:0000256" key="1">
    <source>
        <dbReference type="ARBA" id="ARBA00009762"/>
    </source>
</evidence>
<dbReference type="OrthoDB" id="19606at2759"/>
<evidence type="ECO:0000256" key="6">
    <source>
        <dbReference type="ARBA" id="ARBA00022705"/>
    </source>
</evidence>
<keyword evidence="7" id="KW-0479">Metal-binding</keyword>
<dbReference type="eggNOG" id="KOG2851">
    <property type="taxonomic scope" value="Eukaryota"/>
</dbReference>
<dbReference type="PANTHER" id="PTHR10536">
    <property type="entry name" value="DNA PRIMASE SMALL SUBUNIT"/>
    <property type="match status" value="1"/>
</dbReference>
<dbReference type="RefSeq" id="XP_004830288.1">
    <property type="nucleotide sequence ID" value="XM_004830231.1"/>
</dbReference>
<dbReference type="GO" id="GO:0005658">
    <property type="term" value="C:alpha DNA polymerase:primase complex"/>
    <property type="evidence" value="ECO:0007669"/>
    <property type="project" value="UniProtKB-ARBA"/>
</dbReference>
<evidence type="ECO:0000256" key="3">
    <source>
        <dbReference type="ARBA" id="ARBA00022515"/>
    </source>
</evidence>
<evidence type="ECO:0000256" key="7">
    <source>
        <dbReference type="ARBA" id="ARBA00022723"/>
    </source>
</evidence>
<evidence type="ECO:0000256" key="5">
    <source>
        <dbReference type="ARBA" id="ARBA00022695"/>
    </source>
</evidence>
<dbReference type="GO" id="GO:0003899">
    <property type="term" value="F:DNA-directed RNA polymerase activity"/>
    <property type="evidence" value="ECO:0007669"/>
    <property type="project" value="InterPro"/>
</dbReference>
<evidence type="ECO:0000313" key="11">
    <source>
        <dbReference type="EMBL" id="AFZ80622.1"/>
    </source>
</evidence>
<evidence type="ECO:0000313" key="12">
    <source>
        <dbReference type="Proteomes" id="UP000031512"/>
    </source>
</evidence>
<evidence type="ECO:0000256" key="10">
    <source>
        <dbReference type="SAM" id="MobiDB-lite"/>
    </source>
</evidence>
<dbReference type="Pfam" id="PF01896">
    <property type="entry name" value="DNA_primase_S"/>
    <property type="match status" value="1"/>
</dbReference>
<sequence>MVSTIKQRSSEGEWGAHNPQARGSKPRAASFLFAHFSIIPEAVWLCIDVTSTPPCFYISTMPISDDSIVTEANLRFYYKHLCPVKELIRWVSYEDSNVLCKREISLTYQRETSSDTNEVYIRWQTYEGVDQFYQTLCERDTVPFKFDIGAIYNRRVSLMQLSGGDFRAVERELVFDIDMDDYDEFRTCCTEKKICRKCWRFIRIAVELITKTLQVDFGYKDILWVYSGRRGIHCWVCDKRARELPSDGRIAIIEYLNLITGGDGYVKKVSLFSCEQHPLVQRSFDVCYSNFKDLLVEQNLLSLKHLPTILEYIPEKQQHARKLIQDAINGGSRDSLSLFNQLCDSLSLPNPHEYQSKRDPSVFPYYFIEIVIAFSYPRLDVNVTKDIGHLLKSPFCVHAKTGRICVPVDHEHIDKFYPENVPTVG</sequence>
<dbReference type="EC" id="2.7.7.-" evidence="9"/>
<dbReference type="GeneID" id="15806365"/>
<comment type="similarity">
    <text evidence="1 9">Belongs to the eukaryotic-type primase small subunit family.</text>
</comment>
<keyword evidence="8" id="KW-0804">Transcription</keyword>
<dbReference type="Proteomes" id="UP000031512">
    <property type="component" value="Chromosome 3"/>
</dbReference>
<evidence type="ECO:0000256" key="4">
    <source>
        <dbReference type="ARBA" id="ARBA00022679"/>
    </source>
</evidence>
<reference evidence="11 12" key="1">
    <citation type="journal article" date="2012" name="BMC Genomics">
        <title>Comparative genomic analysis and phylogenetic position of Theileria equi.</title>
        <authorList>
            <person name="Kappmeyer L.S."/>
            <person name="Thiagarajan M."/>
            <person name="Herndon D.R."/>
            <person name="Ramsay J.D."/>
            <person name="Caler E."/>
            <person name="Djikeng A."/>
            <person name="Gillespie J.J."/>
            <person name="Lau A.O."/>
            <person name="Roalson E.H."/>
            <person name="Silva J.C."/>
            <person name="Silva M.G."/>
            <person name="Suarez C.E."/>
            <person name="Ueti M.W."/>
            <person name="Nene V.M."/>
            <person name="Mealey R.H."/>
            <person name="Knowles D.P."/>
            <person name="Brayton K.A."/>
        </authorList>
    </citation>
    <scope>NUCLEOTIDE SEQUENCE [LARGE SCALE GENOMIC DNA]</scope>
    <source>
        <strain evidence="11 12">WA</strain>
    </source>
</reference>
<gene>
    <name evidence="11" type="ORF">BEWA_000260</name>
</gene>
<dbReference type="VEuPathDB" id="PiroplasmaDB:BEWA_000260"/>
<keyword evidence="4 9" id="KW-0808">Transferase</keyword>
<dbReference type="AlphaFoldDB" id="L0AYF3"/>
<keyword evidence="6 9" id="KW-0235">DNA replication</keyword>
<dbReference type="KEGG" id="beq:BEWA_000260"/>
<dbReference type="InterPro" id="IPR002755">
    <property type="entry name" value="DNA_primase_S"/>
</dbReference>
<keyword evidence="12" id="KW-1185">Reference proteome</keyword>
<dbReference type="STRING" id="1537102.L0AYF3"/>
<keyword evidence="5" id="KW-0548">Nucleotidyltransferase</keyword>
<organism evidence="11 12">
    <name type="scientific">Theileria equi strain WA</name>
    <dbReference type="NCBI Taxonomy" id="1537102"/>
    <lineage>
        <taxon>Eukaryota</taxon>
        <taxon>Sar</taxon>
        <taxon>Alveolata</taxon>
        <taxon>Apicomplexa</taxon>
        <taxon>Aconoidasida</taxon>
        <taxon>Piroplasmida</taxon>
        <taxon>Theileriidae</taxon>
        <taxon>Theileria</taxon>
    </lineage>
</organism>
<keyword evidence="3 9" id="KW-0639">Primosome</keyword>
<dbReference type="CDD" id="cd04860">
    <property type="entry name" value="AE_Prim_S"/>
    <property type="match status" value="1"/>
</dbReference>
<feature type="region of interest" description="Disordered" evidence="10">
    <location>
        <begin position="1"/>
        <end position="22"/>
    </location>
</feature>
<proteinExistence type="inferred from homology"/>
<evidence type="ECO:0000256" key="8">
    <source>
        <dbReference type="ARBA" id="ARBA00023163"/>
    </source>
</evidence>
<name>L0AYF3_THEEQ</name>
<dbReference type="Gene3D" id="3.90.920.10">
    <property type="entry name" value="DNA primase, PRIM domain"/>
    <property type="match status" value="1"/>
</dbReference>
<evidence type="ECO:0000256" key="2">
    <source>
        <dbReference type="ARBA" id="ARBA00022478"/>
    </source>
</evidence>
<protein>
    <recommendedName>
        <fullName evidence="9">DNA primase</fullName>
        <ecNumber evidence="9">2.7.7.-</ecNumber>
    </recommendedName>
</protein>